<dbReference type="EMBL" id="JAJFAZ020000002">
    <property type="protein sequence ID" value="KAI5343989.1"/>
    <property type="molecule type" value="Genomic_DNA"/>
</dbReference>
<dbReference type="GO" id="GO:0008270">
    <property type="term" value="F:zinc ion binding"/>
    <property type="evidence" value="ECO:0007669"/>
    <property type="project" value="UniProtKB-KW"/>
</dbReference>
<keyword evidence="4" id="KW-1185">Reference proteome</keyword>
<organism evidence="3 4">
    <name type="scientific">Prunus dulcis</name>
    <name type="common">Almond</name>
    <name type="synonym">Amygdalus dulcis</name>
    <dbReference type="NCBI Taxonomy" id="3755"/>
    <lineage>
        <taxon>Eukaryota</taxon>
        <taxon>Viridiplantae</taxon>
        <taxon>Streptophyta</taxon>
        <taxon>Embryophyta</taxon>
        <taxon>Tracheophyta</taxon>
        <taxon>Spermatophyta</taxon>
        <taxon>Magnoliopsida</taxon>
        <taxon>eudicotyledons</taxon>
        <taxon>Gunneridae</taxon>
        <taxon>Pentapetalae</taxon>
        <taxon>rosids</taxon>
        <taxon>fabids</taxon>
        <taxon>Rosales</taxon>
        <taxon>Rosaceae</taxon>
        <taxon>Amygdaloideae</taxon>
        <taxon>Amygdaleae</taxon>
        <taxon>Prunus</taxon>
    </lineage>
</organism>
<keyword evidence="1" id="KW-0479">Metal-binding</keyword>
<evidence type="ECO:0000313" key="3">
    <source>
        <dbReference type="EMBL" id="KAI5343989.1"/>
    </source>
</evidence>
<feature type="domain" description="CCHC-type" evidence="2">
    <location>
        <begin position="93"/>
        <end position="108"/>
    </location>
</feature>
<sequence>MDKIDFIKKDIYNLECSVNGKLRNHNVELVTEWAYGFYGDVVVFNTTFNTNRYDLTFAPILHVKLKLLKDGPRRSKRVTGAKEKAMKRGIRHCRECGHIGHGRRHCPRNLNTP</sequence>
<evidence type="ECO:0000313" key="4">
    <source>
        <dbReference type="Proteomes" id="UP001054821"/>
    </source>
</evidence>
<gene>
    <name evidence="3" type="ORF">L3X38_011866</name>
</gene>
<proteinExistence type="predicted"/>
<keyword evidence="1" id="KW-0863">Zinc-finger</keyword>
<evidence type="ECO:0000259" key="2">
    <source>
        <dbReference type="PROSITE" id="PS50158"/>
    </source>
</evidence>
<dbReference type="Proteomes" id="UP001054821">
    <property type="component" value="Chromosome 2"/>
</dbReference>
<dbReference type="InterPro" id="IPR001878">
    <property type="entry name" value="Znf_CCHC"/>
</dbReference>
<reference evidence="3 4" key="1">
    <citation type="journal article" date="2022" name="G3 (Bethesda)">
        <title>Whole-genome sequence and methylome profiling of the almond [Prunus dulcis (Mill.) D.A. Webb] cultivar 'Nonpareil'.</title>
        <authorList>
            <person name="D'Amico-Willman K.M."/>
            <person name="Ouma W.Z."/>
            <person name="Meulia T."/>
            <person name="Sideli G.M."/>
            <person name="Gradziel T.M."/>
            <person name="Fresnedo-Ramirez J."/>
        </authorList>
    </citation>
    <scope>NUCLEOTIDE SEQUENCE [LARGE SCALE GENOMIC DNA]</scope>
    <source>
        <strain evidence="3">Clone GOH B32 T37-40</strain>
    </source>
</reference>
<comment type="caution">
    <text evidence="3">The sequence shown here is derived from an EMBL/GenBank/DDBJ whole genome shotgun (WGS) entry which is preliminary data.</text>
</comment>
<name>A0AAD4ZFI7_PRUDU</name>
<protein>
    <recommendedName>
        <fullName evidence="2">CCHC-type domain-containing protein</fullName>
    </recommendedName>
</protein>
<accession>A0AAD4ZFI7</accession>
<keyword evidence="1" id="KW-0862">Zinc</keyword>
<dbReference type="GO" id="GO:0003676">
    <property type="term" value="F:nucleic acid binding"/>
    <property type="evidence" value="ECO:0007669"/>
    <property type="project" value="InterPro"/>
</dbReference>
<dbReference type="PROSITE" id="PS50158">
    <property type="entry name" value="ZF_CCHC"/>
    <property type="match status" value="1"/>
</dbReference>
<dbReference type="AlphaFoldDB" id="A0AAD4ZFI7"/>
<evidence type="ECO:0000256" key="1">
    <source>
        <dbReference type="PROSITE-ProRule" id="PRU00047"/>
    </source>
</evidence>